<evidence type="ECO:0000256" key="7">
    <source>
        <dbReference type="ARBA" id="ARBA00022692"/>
    </source>
</evidence>
<dbReference type="PROSITE" id="PS52016">
    <property type="entry name" value="TONB_DEPENDENT_REC_3"/>
    <property type="match status" value="1"/>
</dbReference>
<dbReference type="InterPro" id="IPR036942">
    <property type="entry name" value="Beta-barrel_TonB_sf"/>
</dbReference>
<evidence type="ECO:0000313" key="19">
    <source>
        <dbReference type="Proteomes" id="UP001184614"/>
    </source>
</evidence>
<comment type="similarity">
    <text evidence="2 14 15">Belongs to the TonB-dependent receptor family.</text>
</comment>
<evidence type="ECO:0000256" key="6">
    <source>
        <dbReference type="ARBA" id="ARBA00022496"/>
    </source>
</evidence>
<keyword evidence="9" id="KW-0408">Iron</keyword>
<dbReference type="Gene3D" id="3.55.50.30">
    <property type="match status" value="1"/>
</dbReference>
<evidence type="ECO:0000256" key="4">
    <source>
        <dbReference type="ARBA" id="ARBA00022448"/>
    </source>
</evidence>
<dbReference type="Pfam" id="PF00593">
    <property type="entry name" value="TonB_dep_Rec_b-barrel"/>
    <property type="match status" value="1"/>
</dbReference>
<keyword evidence="12 18" id="KW-0675">Receptor</keyword>
<dbReference type="Proteomes" id="UP001184614">
    <property type="component" value="Unassembled WGS sequence"/>
</dbReference>
<evidence type="ECO:0000256" key="11">
    <source>
        <dbReference type="ARBA" id="ARBA00023136"/>
    </source>
</evidence>
<keyword evidence="11 14" id="KW-0472">Membrane</keyword>
<reference evidence="18 19" key="1">
    <citation type="submission" date="2023-07" db="EMBL/GenBank/DDBJ databases">
        <title>Sorghum-associated microbial communities from plants grown in Nebraska, USA.</title>
        <authorList>
            <person name="Schachtman D."/>
        </authorList>
    </citation>
    <scope>NUCLEOTIDE SEQUENCE [LARGE SCALE GENOMIC DNA]</scope>
    <source>
        <strain evidence="18 19">DS1730</strain>
    </source>
</reference>
<organism evidence="18 19">
    <name type="scientific">Brucella pseudogrignonensis</name>
    <dbReference type="NCBI Taxonomy" id="419475"/>
    <lineage>
        <taxon>Bacteria</taxon>
        <taxon>Pseudomonadati</taxon>
        <taxon>Pseudomonadota</taxon>
        <taxon>Alphaproteobacteria</taxon>
        <taxon>Hyphomicrobiales</taxon>
        <taxon>Brucellaceae</taxon>
        <taxon>Brucella/Ochrobactrum group</taxon>
        <taxon>Brucella</taxon>
    </lineage>
</organism>
<keyword evidence="6" id="KW-0410">Iron transport</keyword>
<sequence>MKMRKHRISAEKNDQDGRNFMRSASTTNNKRSLSRGVIKAGLFASVAIIGTIPMAQLGAAYAQQASAQTIAFNIRSQSMGGALTAFADRAGLKLLLQSSVVAGKTSPSVQGNFTAEQALSRLLTGSGLNYHINGTTVTIADPVGENQLAPDVLNTTMLDTITVSGGNGISAVDAPYYTAAPTAFISEQSIERFRGSSPADIFRGTAGVMSAEARNGAGSIDVNIRGMQGMGRVKTTIDGAENAINIYQGYQGISNRTFVDPDLLAGVEIQKGSDAASSGIAGTVAMRTVEAGDIVKEGNRFGIRVKGGFGTNSSKPVAGDVAGYQVINRGYAGPQMNDPELPDYDSLFVPSVTASEDTMNRPAFLEPTNGSGSIVAAMKEEQIELLAGYAYRKRGNYHAGKHGPASEVNDRGPTSVCTTLSCQLNPSDPYNWMWYPQYMEHSGLTNYRPGEQVLNTQLETKSWLLKGKVKFGDGHSIQLGYTGFQSISGDRMASNLNGRSVQARQQSQTTDADIHTGTFKYRWNPEDNDLINVKSNIWVTRLEQRSPPAYGGNAGAPAGFKSGPDLWTWGADISNESHHVTTYGELDLNYGASYKLEDTSPSEATRKWDTWLDLRDGKREEAATYIKAAYKPVDWLTLNGGLRYSYMWSKDRSNPTVVLPEMDYAMAAVKEGGFSPSFGVTVEPVKGTQVYANYSSTLRAPSIMESVTAFSMNVNADTKSERSNNWEVGVNFVEDNIIADADQAMIKFGYFNWDVQDYIAREWYKDPTKIYPGMRIINIDRAKFSGLELSARYDLGGFSAELAANYYLNVEFCRTSETCEDKSLYADYSTNAIPPKYGIDLTLSQKFLEDALTLGSRISHVSNRAIGHGDATAQGMSQFIKQIEWEPYTLVDVFAEYKLNENYTATVRVENLTDKYYVDPLSLVQQPGPGRTFYASLTASF</sequence>
<evidence type="ECO:0000256" key="8">
    <source>
        <dbReference type="ARBA" id="ARBA00022729"/>
    </source>
</evidence>
<dbReference type="Gene3D" id="2.170.130.10">
    <property type="entry name" value="TonB-dependent receptor, plug domain"/>
    <property type="match status" value="1"/>
</dbReference>
<dbReference type="SMART" id="SM00965">
    <property type="entry name" value="STN"/>
    <property type="match status" value="1"/>
</dbReference>
<dbReference type="InterPro" id="IPR037066">
    <property type="entry name" value="Plug_dom_sf"/>
</dbReference>
<feature type="region of interest" description="Disordered" evidence="16">
    <location>
        <begin position="1"/>
        <end position="28"/>
    </location>
</feature>
<evidence type="ECO:0000256" key="10">
    <source>
        <dbReference type="ARBA" id="ARBA00023077"/>
    </source>
</evidence>
<keyword evidence="5 14" id="KW-1134">Transmembrane beta strand</keyword>
<evidence type="ECO:0000256" key="5">
    <source>
        <dbReference type="ARBA" id="ARBA00022452"/>
    </source>
</evidence>
<dbReference type="Pfam" id="PF07660">
    <property type="entry name" value="STN"/>
    <property type="match status" value="1"/>
</dbReference>
<evidence type="ECO:0000256" key="12">
    <source>
        <dbReference type="ARBA" id="ARBA00023170"/>
    </source>
</evidence>
<evidence type="ECO:0000256" key="3">
    <source>
        <dbReference type="ARBA" id="ARBA00021261"/>
    </source>
</evidence>
<keyword evidence="8" id="KW-0732">Signal</keyword>
<evidence type="ECO:0000256" key="14">
    <source>
        <dbReference type="PROSITE-ProRule" id="PRU01360"/>
    </source>
</evidence>
<dbReference type="EMBL" id="JAVDQT010000005">
    <property type="protein sequence ID" value="MDR6433376.1"/>
    <property type="molecule type" value="Genomic_DNA"/>
</dbReference>
<keyword evidence="6" id="KW-0406">Ion transport</keyword>
<evidence type="ECO:0000256" key="16">
    <source>
        <dbReference type="SAM" id="MobiDB-lite"/>
    </source>
</evidence>
<evidence type="ECO:0000256" key="13">
    <source>
        <dbReference type="ARBA" id="ARBA00023237"/>
    </source>
</evidence>
<evidence type="ECO:0000256" key="2">
    <source>
        <dbReference type="ARBA" id="ARBA00009810"/>
    </source>
</evidence>
<dbReference type="InterPro" id="IPR000531">
    <property type="entry name" value="Beta-barrel_TonB"/>
</dbReference>
<keyword evidence="19" id="KW-1185">Reference proteome</keyword>
<evidence type="ECO:0000256" key="9">
    <source>
        <dbReference type="ARBA" id="ARBA00023004"/>
    </source>
</evidence>
<evidence type="ECO:0000256" key="1">
    <source>
        <dbReference type="ARBA" id="ARBA00004571"/>
    </source>
</evidence>
<dbReference type="InterPro" id="IPR011662">
    <property type="entry name" value="Secretin/TonB_short_N"/>
</dbReference>
<dbReference type="PANTHER" id="PTHR30069">
    <property type="entry name" value="TONB-DEPENDENT OUTER MEMBRANE RECEPTOR"/>
    <property type="match status" value="1"/>
</dbReference>
<evidence type="ECO:0000256" key="15">
    <source>
        <dbReference type="RuleBase" id="RU003357"/>
    </source>
</evidence>
<feature type="compositionally biased region" description="Basic and acidic residues" evidence="16">
    <location>
        <begin position="8"/>
        <end position="19"/>
    </location>
</feature>
<comment type="caution">
    <text evidence="18">The sequence shown here is derived from an EMBL/GenBank/DDBJ whole genome shotgun (WGS) entry which is preliminary data.</text>
</comment>
<keyword evidence="13 14" id="KW-0998">Cell outer membrane</keyword>
<evidence type="ECO:0000259" key="17">
    <source>
        <dbReference type="SMART" id="SM00965"/>
    </source>
</evidence>
<keyword evidence="4 14" id="KW-0813">Transport</keyword>
<dbReference type="InterPro" id="IPR012910">
    <property type="entry name" value="Plug_dom"/>
</dbReference>
<keyword evidence="10 15" id="KW-0798">TonB box</keyword>
<comment type="subcellular location">
    <subcellularLocation>
        <location evidence="1 14">Cell outer membrane</location>
        <topology evidence="1 14">Multi-pass membrane protein</topology>
    </subcellularLocation>
</comment>
<protein>
    <recommendedName>
        <fullName evidence="3">Heme transporter BhuA</fullName>
    </recommendedName>
</protein>
<keyword evidence="7 14" id="KW-0812">Transmembrane</keyword>
<dbReference type="PANTHER" id="PTHR30069:SF41">
    <property type="entry name" value="HEME_HEMOPEXIN UTILIZATION PROTEIN C"/>
    <property type="match status" value="1"/>
</dbReference>
<name>A0ABU1MBG0_9HYPH</name>
<dbReference type="Pfam" id="PF07715">
    <property type="entry name" value="Plug"/>
    <property type="match status" value="1"/>
</dbReference>
<dbReference type="SUPFAM" id="SSF56935">
    <property type="entry name" value="Porins"/>
    <property type="match status" value="1"/>
</dbReference>
<feature type="domain" description="Secretin/TonB short N-terminal" evidence="17">
    <location>
        <begin position="92"/>
        <end position="142"/>
    </location>
</feature>
<accession>A0ABU1MBG0</accession>
<proteinExistence type="inferred from homology"/>
<dbReference type="InterPro" id="IPR039426">
    <property type="entry name" value="TonB-dep_rcpt-like"/>
</dbReference>
<gene>
    <name evidence="18" type="ORF">J2782_003122</name>
</gene>
<dbReference type="Gene3D" id="2.40.170.20">
    <property type="entry name" value="TonB-dependent receptor, beta-barrel domain"/>
    <property type="match status" value="1"/>
</dbReference>
<evidence type="ECO:0000313" key="18">
    <source>
        <dbReference type="EMBL" id="MDR6433376.1"/>
    </source>
</evidence>